<reference evidence="13 14" key="1">
    <citation type="submission" date="2013-08" db="EMBL/GenBank/DDBJ databases">
        <title>Genomic analysis of diverse equine herpesvirus type 1 strains from different geographic locations.</title>
        <authorList>
            <person name="Fukushi H."/>
            <person name="Ma G."/>
            <person name="Tsujimura K."/>
            <person name="Cheng H."/>
            <person name="Goodman L."/>
            <person name="Huang T."/>
            <person name="Osterieder N."/>
        </authorList>
    </citation>
    <scope>NUCLEOTIDE SEQUENCE [LARGE SCALE GENOMIC DNA]</scope>
    <source>
        <strain evidence="13">NY05</strain>
    </source>
</reference>
<evidence type="ECO:0000256" key="8">
    <source>
        <dbReference type="ARBA" id="ARBA00022844"/>
    </source>
</evidence>
<keyword evidence="6" id="KW-0920">Virion tegument</keyword>
<gene>
    <name evidence="13" type="primary">ORF8</name>
</gene>
<evidence type="ECO:0000256" key="9">
    <source>
        <dbReference type="ARBA" id="ARBA00023139"/>
    </source>
</evidence>
<dbReference type="GO" id="GO:0019033">
    <property type="term" value="C:viral tegument"/>
    <property type="evidence" value="ECO:0007669"/>
    <property type="project" value="UniProtKB-SubCell"/>
</dbReference>
<dbReference type="Proteomes" id="UP000126324">
    <property type="component" value="Segment"/>
</dbReference>
<evidence type="ECO:0000256" key="4">
    <source>
        <dbReference type="ARBA" id="ARBA00006551"/>
    </source>
</evidence>
<evidence type="ECO:0000256" key="5">
    <source>
        <dbReference type="ARBA" id="ARBA00022553"/>
    </source>
</evidence>
<keyword evidence="8" id="KW-0946">Virion</keyword>
<evidence type="ECO:0000256" key="10">
    <source>
        <dbReference type="ARBA" id="ARBA00023200"/>
    </source>
</evidence>
<evidence type="ECO:0000256" key="1">
    <source>
        <dbReference type="ARBA" id="ARBA00004136"/>
    </source>
</evidence>
<evidence type="ECO:0000313" key="13">
    <source>
        <dbReference type="EMBL" id="AII80942.1"/>
    </source>
</evidence>
<evidence type="ECO:0000256" key="3">
    <source>
        <dbReference type="ARBA" id="ARBA00004535"/>
    </source>
</evidence>
<feature type="region of interest" description="Disordered" evidence="12">
    <location>
        <begin position="225"/>
        <end position="245"/>
    </location>
</feature>
<evidence type="ECO:0000256" key="2">
    <source>
        <dbReference type="ARBA" id="ARBA00004192"/>
    </source>
</evidence>
<sequence length="245" mass="26425">MFKWLMSSLCGIRNSTFPEVYEPIIGGQNPATMLRLQSALAAVNALLPATLTIEDVISSADNTRRLVKAQTLARTYQACQHNIECLSRHRASSDNPNLNAVVTTHMINAKRLSDTCLAALMHLYLSVGAVDATTDTMVDHAIRMTAENSVVMADVAVLEKTLGLDPQATVRAQDLLALNSGVLNSVNAVAEMTDPTDDVEFTQSVHSPLLPRQLSTTEVVGVPSPVKSNLKSKHKPKRKASLVAV</sequence>
<keyword evidence="5" id="KW-0597">Phosphoprotein</keyword>
<comment type="similarity">
    <text evidence="4">Belongs to the herpesviridae UL51 family.</text>
</comment>
<evidence type="ECO:0000256" key="7">
    <source>
        <dbReference type="ARBA" id="ARBA00022812"/>
    </source>
</evidence>
<dbReference type="GO" id="GO:0044177">
    <property type="term" value="C:host cell Golgi apparatus"/>
    <property type="evidence" value="ECO:0007669"/>
    <property type="project" value="UniProtKB-SubCell"/>
</dbReference>
<dbReference type="EMBL" id="KF644570">
    <property type="protein sequence ID" value="AII80942.1"/>
    <property type="molecule type" value="Genomic_DNA"/>
</dbReference>
<name>A0A0A7D8V0_9ALPH</name>
<keyword evidence="10" id="KW-1035">Host cytoplasm</keyword>
<keyword evidence="11" id="KW-0449">Lipoprotein</keyword>
<evidence type="ECO:0000256" key="11">
    <source>
        <dbReference type="ARBA" id="ARBA00023288"/>
    </source>
</evidence>
<evidence type="ECO:0000256" key="12">
    <source>
        <dbReference type="SAM" id="MobiDB-lite"/>
    </source>
</evidence>
<proteinExistence type="inferred from homology"/>
<dbReference type="Pfam" id="PF04540">
    <property type="entry name" value="Herpes_UL51"/>
    <property type="match status" value="1"/>
</dbReference>
<feature type="compositionally biased region" description="Basic residues" evidence="12">
    <location>
        <begin position="230"/>
        <end position="245"/>
    </location>
</feature>
<dbReference type="InterPro" id="IPR007625">
    <property type="entry name" value="Herpes_UL51"/>
</dbReference>
<keyword evidence="9" id="KW-0564">Palmitate</keyword>
<evidence type="ECO:0000256" key="6">
    <source>
        <dbReference type="ARBA" id="ARBA00022580"/>
    </source>
</evidence>
<comment type="subcellular location">
    <subcellularLocation>
        <location evidence="1">Host Golgi apparatus</location>
    </subcellularLocation>
    <subcellularLocation>
        <location evidence="2">Host cytoplasm</location>
    </subcellularLocation>
    <subcellularLocation>
        <location evidence="3">Virion tegument</location>
    </subcellularLocation>
</comment>
<evidence type="ECO:0000313" key="14">
    <source>
        <dbReference type="Proteomes" id="UP000126324"/>
    </source>
</evidence>
<accession>A0A0A7D8V0</accession>
<organism evidence="13 14">
    <name type="scientific">Equid alphaherpesvirus 1</name>
    <name type="common">Equine herpesvirus 1</name>
    <dbReference type="NCBI Taxonomy" id="10326"/>
    <lineage>
        <taxon>Viruses</taxon>
        <taxon>Duplodnaviria</taxon>
        <taxon>Heunggongvirae</taxon>
        <taxon>Peploviricota</taxon>
        <taxon>Herviviricetes</taxon>
        <taxon>Herpesvirales</taxon>
        <taxon>Orthoherpesviridae</taxon>
        <taxon>Alphaherpesvirinae</taxon>
        <taxon>Varicellovirus</taxon>
        <taxon>Varicellovirus equidalpha1</taxon>
    </lineage>
</organism>
<keyword evidence="7" id="KW-1040">Host Golgi apparatus</keyword>
<protein>
    <submittedName>
        <fullName evidence="13">ORF8</fullName>
    </submittedName>
</protein>